<dbReference type="Proteomes" id="UP001234178">
    <property type="component" value="Unassembled WGS sequence"/>
</dbReference>
<comment type="caution">
    <text evidence="1">The sequence shown here is derived from an EMBL/GenBank/DDBJ whole genome shotgun (WGS) entry which is preliminary data.</text>
</comment>
<evidence type="ECO:0000313" key="2">
    <source>
        <dbReference type="Proteomes" id="UP001234178"/>
    </source>
</evidence>
<protein>
    <submittedName>
        <fullName evidence="1">Uncharacterized protein</fullName>
    </submittedName>
</protein>
<accession>A0ABQ9Z0H0</accession>
<organism evidence="1 2">
    <name type="scientific">Daphnia magna</name>
    <dbReference type="NCBI Taxonomy" id="35525"/>
    <lineage>
        <taxon>Eukaryota</taxon>
        <taxon>Metazoa</taxon>
        <taxon>Ecdysozoa</taxon>
        <taxon>Arthropoda</taxon>
        <taxon>Crustacea</taxon>
        <taxon>Branchiopoda</taxon>
        <taxon>Diplostraca</taxon>
        <taxon>Cladocera</taxon>
        <taxon>Anomopoda</taxon>
        <taxon>Daphniidae</taxon>
        <taxon>Daphnia</taxon>
    </lineage>
</organism>
<keyword evidence="2" id="KW-1185">Reference proteome</keyword>
<gene>
    <name evidence="1" type="ORF">OUZ56_011544</name>
</gene>
<dbReference type="PANTHER" id="PTHR34009">
    <property type="entry name" value="PROTEIN STAR"/>
    <property type="match status" value="1"/>
</dbReference>
<evidence type="ECO:0000313" key="1">
    <source>
        <dbReference type="EMBL" id="KAK4006391.1"/>
    </source>
</evidence>
<sequence length="161" mass="18904">MVGVQSEGQNDWYHFRYATHKGKTAKSEQINIKKLEQDHPCVISLIRQKYLRQPAEKDLPYQLNHPEVTDPSDGQSKAILRILQNKAINLYFVYNINISLKSVFEIHVANLLHHHCQLTPGIEDDLPYGKQMRVYQKVRISRRKRKITTKMEGRFPIGFNY</sequence>
<reference evidence="1 2" key="1">
    <citation type="journal article" date="2023" name="Nucleic Acids Res.">
        <title>The hologenome of Daphnia magna reveals possible DNA methylation and microbiome-mediated evolution of the host genome.</title>
        <authorList>
            <person name="Chaturvedi A."/>
            <person name="Li X."/>
            <person name="Dhandapani V."/>
            <person name="Marshall H."/>
            <person name="Kissane S."/>
            <person name="Cuenca-Cambronero M."/>
            <person name="Asole G."/>
            <person name="Calvet F."/>
            <person name="Ruiz-Romero M."/>
            <person name="Marangio P."/>
            <person name="Guigo R."/>
            <person name="Rago D."/>
            <person name="Mirbahai L."/>
            <person name="Eastwood N."/>
            <person name="Colbourne J.K."/>
            <person name="Zhou J."/>
            <person name="Mallon E."/>
            <person name="Orsini L."/>
        </authorList>
    </citation>
    <scope>NUCLEOTIDE SEQUENCE [LARGE SCALE GENOMIC DNA]</scope>
    <source>
        <strain evidence="1">LRV0_1</strain>
    </source>
</reference>
<dbReference type="PANTHER" id="PTHR34009:SF2">
    <property type="entry name" value="PROTEIN STAR"/>
    <property type="match status" value="1"/>
</dbReference>
<proteinExistence type="predicted"/>
<dbReference type="InterPro" id="IPR053202">
    <property type="entry name" value="EGF_Rcpt_Signaling_Reg"/>
</dbReference>
<name>A0ABQ9Z0H0_9CRUS</name>
<dbReference type="EMBL" id="JAOYFB010000002">
    <property type="protein sequence ID" value="KAK4006391.1"/>
    <property type="molecule type" value="Genomic_DNA"/>
</dbReference>